<dbReference type="NCBIfam" id="TIGR00702">
    <property type="entry name" value="YcaO-type kinase domain"/>
    <property type="match status" value="1"/>
</dbReference>
<comment type="caution">
    <text evidence="3">The sequence shown here is derived from an EMBL/GenBank/DDBJ whole genome shotgun (WGS) entry which is preliminary data.</text>
</comment>
<feature type="domain" description="YcaO" evidence="2">
    <location>
        <begin position="331"/>
        <end position="713"/>
    </location>
</feature>
<feature type="region of interest" description="Disordered" evidence="1">
    <location>
        <begin position="58"/>
        <end position="79"/>
    </location>
</feature>
<gene>
    <name evidence="3" type="ORF">ACFYZM_01660</name>
</gene>
<organism evidence="3 4">
    <name type="scientific">Streptomyces nondiastaticus</name>
    <dbReference type="NCBI Taxonomy" id="3154512"/>
    <lineage>
        <taxon>Bacteria</taxon>
        <taxon>Bacillati</taxon>
        <taxon>Actinomycetota</taxon>
        <taxon>Actinomycetes</taxon>
        <taxon>Kitasatosporales</taxon>
        <taxon>Streptomycetaceae</taxon>
        <taxon>Streptomyces</taxon>
    </lineage>
</organism>
<reference evidence="3 4" key="1">
    <citation type="submission" date="2024-10" db="EMBL/GenBank/DDBJ databases">
        <title>The Natural Products Discovery Center: Release of the First 8490 Sequenced Strains for Exploring Actinobacteria Biosynthetic Diversity.</title>
        <authorList>
            <person name="Kalkreuter E."/>
            <person name="Kautsar S.A."/>
            <person name="Yang D."/>
            <person name="Bader C.D."/>
            <person name="Teijaro C.N."/>
            <person name="Fluegel L."/>
            <person name="Davis C.M."/>
            <person name="Simpson J.R."/>
            <person name="Lauterbach L."/>
            <person name="Steele A.D."/>
            <person name="Gui C."/>
            <person name="Meng S."/>
            <person name="Li G."/>
            <person name="Viehrig K."/>
            <person name="Ye F."/>
            <person name="Su P."/>
            <person name="Kiefer A.F."/>
            <person name="Nichols A."/>
            <person name="Cepeda A.J."/>
            <person name="Yan W."/>
            <person name="Fan B."/>
            <person name="Jiang Y."/>
            <person name="Adhikari A."/>
            <person name="Zheng C.-J."/>
            <person name="Schuster L."/>
            <person name="Cowan T.M."/>
            <person name="Smanski M.J."/>
            <person name="Chevrette M.G."/>
            <person name="De Carvalho L.P.S."/>
            <person name="Shen B."/>
        </authorList>
    </citation>
    <scope>NUCLEOTIDE SEQUENCE [LARGE SCALE GENOMIC DNA]</scope>
    <source>
        <strain evidence="3 4">NPDC001650</strain>
    </source>
</reference>
<dbReference type="PANTHER" id="PTHR37809:SF1">
    <property type="entry name" value="RIBOSOMAL PROTEIN S12 METHYLTHIOTRANSFERASE ACCESSORY FACTOR YCAO"/>
    <property type="match status" value="1"/>
</dbReference>
<dbReference type="InterPro" id="IPR003776">
    <property type="entry name" value="YcaO-like_dom"/>
</dbReference>
<accession>A0ABW6TQS5</accession>
<dbReference type="Gene3D" id="3.30.40.250">
    <property type="match status" value="1"/>
</dbReference>
<dbReference type="PROSITE" id="PS51664">
    <property type="entry name" value="YCAO"/>
    <property type="match status" value="1"/>
</dbReference>
<dbReference type="Gene3D" id="3.30.1330.230">
    <property type="match status" value="1"/>
</dbReference>
<dbReference type="EMBL" id="JBIAUT010000001">
    <property type="protein sequence ID" value="MFF4214975.1"/>
    <property type="molecule type" value="Genomic_DNA"/>
</dbReference>
<name>A0ABW6TQS5_9ACTN</name>
<evidence type="ECO:0000313" key="4">
    <source>
        <dbReference type="Proteomes" id="UP001602123"/>
    </source>
</evidence>
<dbReference type="Gene3D" id="3.40.50.720">
    <property type="entry name" value="NAD(P)-binding Rossmann-like Domain"/>
    <property type="match status" value="1"/>
</dbReference>
<dbReference type="InterPro" id="IPR027624">
    <property type="entry name" value="TOMM_cyclo_SagD"/>
</dbReference>
<keyword evidence="4" id="KW-1185">Reference proteome</keyword>
<dbReference type="Gene3D" id="3.30.160.660">
    <property type="match status" value="1"/>
</dbReference>
<evidence type="ECO:0000259" key="2">
    <source>
        <dbReference type="PROSITE" id="PS51664"/>
    </source>
</evidence>
<feature type="region of interest" description="Disordered" evidence="1">
    <location>
        <begin position="1"/>
        <end position="24"/>
    </location>
</feature>
<dbReference type="Pfam" id="PF02624">
    <property type="entry name" value="YcaO"/>
    <property type="match status" value="1"/>
</dbReference>
<dbReference type="RefSeq" id="WP_388623276.1">
    <property type="nucleotide sequence ID" value="NZ_JBIAUT010000001.1"/>
</dbReference>
<evidence type="ECO:0000313" key="3">
    <source>
        <dbReference type="EMBL" id="MFF4214975.1"/>
    </source>
</evidence>
<evidence type="ECO:0000256" key="1">
    <source>
        <dbReference type="SAM" id="MobiDB-lite"/>
    </source>
</evidence>
<dbReference type="PANTHER" id="PTHR37809">
    <property type="entry name" value="RIBOSOMAL PROTEIN S12 METHYLTHIOTRANSFERASE ACCESSORY FACTOR YCAO"/>
    <property type="match status" value="1"/>
</dbReference>
<proteinExistence type="predicted"/>
<dbReference type="NCBIfam" id="TIGR03604">
    <property type="entry name" value="TOMM_cyclo_SagD"/>
    <property type="match status" value="1"/>
</dbReference>
<sequence length="713" mass="75811">MTDTGTSTGTSTPATAPVPSPATETARVVHPLDDENGFLETASGVRRIKGTGLLRLAASTTDRAAPPRRRSDTPAEGPLILGPAALTRQLAVVTEDGPGPAARTLDEDGGLEPLLTAPDGHRPSLVLLATASLFDPRTARAAETCVRAGQPHLVYGAAAADVTFVGPLWTPDRAVACYECLRVRVSSNSVHGPVWRAYMRHLAAGGGRPYEHEVPSWTSARLAGTVGGRIADWTADPVRAADTLLWHDPTSPDRTERHLPAVPNCAVCAGGPDRETLATGTLGDAVDDRVGIVHAVNVRRAESGPAVYLSGSTSADLSLVKPPMRVTRNGGAGFSKGEALDATLGESLERYAAGFYRQSGLRLSAWSGLDAPAVRPDAFALFSAAQYAEPGFPFAPFEADTPVRWAPATDLTTGDTVLVPASQVYMHYRRVPGESAIAPSISTGLAAGPSYHQAVLSGLSEVVERDALAVSWLHRLPPRPVAPEAVAASSRVSYMIERAASWRVRFHDLSLDLGPSCVVAVMEHGSGADHVMSFGSACRTSPVKAVEKAFLEAAQGLTYVRRLLRQYKDWDVAEDFSDVDDFNKHAILYSKYPALREKAGYLVHPSLVVPRTRPQRPYEPAAAPKDPQGDVRDALGSLVAELRAAGHPVYAVDLTTPDVRRMGVHVVRVLVPGLQHLAGIHGCRMLGGRRLREVVAGLGFDSAPDNPYPHPLP</sequence>
<dbReference type="Proteomes" id="UP001602123">
    <property type="component" value="Unassembled WGS sequence"/>
</dbReference>
<protein>
    <submittedName>
        <fullName evidence="3">YcaO-like family protein</fullName>
    </submittedName>
</protein>